<dbReference type="Proteomes" id="UP000321424">
    <property type="component" value="Unassembled WGS sequence"/>
</dbReference>
<organism evidence="1 2">
    <name type="scientific">Nocardia ninae NBRC 108245</name>
    <dbReference type="NCBI Taxonomy" id="1210091"/>
    <lineage>
        <taxon>Bacteria</taxon>
        <taxon>Bacillati</taxon>
        <taxon>Actinomycetota</taxon>
        <taxon>Actinomycetes</taxon>
        <taxon>Mycobacteriales</taxon>
        <taxon>Nocardiaceae</taxon>
        <taxon>Nocardia</taxon>
    </lineage>
</organism>
<dbReference type="Pfam" id="PF17318">
    <property type="entry name" value="DUF5361"/>
    <property type="match status" value="1"/>
</dbReference>
<proteinExistence type="predicted"/>
<dbReference type="RefSeq" id="WP_147133351.1">
    <property type="nucleotide sequence ID" value="NZ_BJXA01000025.1"/>
</dbReference>
<name>A0A511MHF5_9NOCA</name>
<keyword evidence="2" id="KW-1185">Reference proteome</keyword>
<dbReference type="AlphaFoldDB" id="A0A511MHF5"/>
<sequence length="135" mass="14881">MADPFGGRPGGILSLDALLEEHTEAIEYDLIALGLRLRMLATDALSWADLKAIVKYAPLDSALARSTHGPDHQWQLTQHLLADVADSLRWLVWSKTKAAQDGRDRPDPIPRPGVKRAERIGTATSIAEMNGFLTW</sequence>
<dbReference type="InterPro" id="IPR035286">
    <property type="entry name" value="DUF5361"/>
</dbReference>
<protein>
    <submittedName>
        <fullName evidence="1">Uncharacterized protein</fullName>
    </submittedName>
</protein>
<reference evidence="1 2" key="1">
    <citation type="submission" date="2019-07" db="EMBL/GenBank/DDBJ databases">
        <title>Whole genome shotgun sequence of Nocardia ninae NBRC 108245.</title>
        <authorList>
            <person name="Hosoyama A."/>
            <person name="Uohara A."/>
            <person name="Ohji S."/>
            <person name="Ichikawa N."/>
        </authorList>
    </citation>
    <scope>NUCLEOTIDE SEQUENCE [LARGE SCALE GENOMIC DNA]</scope>
    <source>
        <strain evidence="1 2">NBRC 108245</strain>
    </source>
</reference>
<comment type="caution">
    <text evidence="1">The sequence shown here is derived from an EMBL/GenBank/DDBJ whole genome shotgun (WGS) entry which is preliminary data.</text>
</comment>
<evidence type="ECO:0000313" key="1">
    <source>
        <dbReference type="EMBL" id="GEM39517.1"/>
    </source>
</evidence>
<dbReference type="OrthoDB" id="3194899at2"/>
<evidence type="ECO:0000313" key="2">
    <source>
        <dbReference type="Proteomes" id="UP000321424"/>
    </source>
</evidence>
<gene>
    <name evidence="1" type="ORF">NN4_40360</name>
</gene>
<accession>A0A511MHF5</accession>
<dbReference type="EMBL" id="BJXA01000025">
    <property type="protein sequence ID" value="GEM39517.1"/>
    <property type="molecule type" value="Genomic_DNA"/>
</dbReference>